<name>A0ABW2KTG0_9PROT</name>
<accession>A0ABW2KTG0</accession>
<comment type="subcellular location">
    <subcellularLocation>
        <location evidence="1">Endoplasmic reticulum</location>
    </subcellularLocation>
    <subcellularLocation>
        <location evidence="3">Golgi apparatus</location>
    </subcellularLocation>
    <subcellularLocation>
        <location evidence="2">Lysosome</location>
    </subcellularLocation>
    <subcellularLocation>
        <location evidence="4">Secreted</location>
    </subcellularLocation>
</comment>
<keyword evidence="10" id="KW-0732">Signal</keyword>
<evidence type="ECO:0000256" key="19">
    <source>
        <dbReference type="ARBA" id="ARBA00025833"/>
    </source>
</evidence>
<sequence length="490" mass="50101">MATARQVLAAVLGTVFIGGAMAGGALAQQPAPTASAPSGLAAVEPASIPESAIAIARGLQQKALTDPTSYALVESLTTRVGPRLPGTPGDRAAVAWAVQAMKDIGLKNVRTEEVPVVGWLRGGEKAEVLAPAPQPLVVTALGYSAATPPGGITAEIVQFDSFADLRAALPGSLEGKIAFISGRTVRTQDGAGYGAAVVARSRGPAEAAKKGAVGLIIRSIGTESHRLAHTGMISIEGGLPPLPAAAVSNPDADQLERLLKLGPVRIRLELTPTLPGQVTSHNVIGEIPGREAPEEIVLLGAHLDSWDLGTGAIDDGAGVGIVMGAAKLIGELPQKPRRTLRIVLFAAEEVGLVGAKAYAEAHKAELANHVVGTEADFGAGPVYRFATFFSPEGKAAGDAIQAALAPIGVLPGPNNASGGPDMGPLRRLGVPVVSLAQDGSDYFDVHHTPDDTLDKVDPKKLAQSTAAFATFGWLAAEGRGSFRPTPLQPE</sequence>
<feature type="domain" description="Peptidase M28" evidence="21">
    <location>
        <begin position="282"/>
        <end position="470"/>
    </location>
</feature>
<evidence type="ECO:0000256" key="20">
    <source>
        <dbReference type="ARBA" id="ARBA00033328"/>
    </source>
</evidence>
<keyword evidence="14" id="KW-0333">Golgi apparatus</keyword>
<evidence type="ECO:0000256" key="9">
    <source>
        <dbReference type="ARBA" id="ARBA00022723"/>
    </source>
</evidence>
<evidence type="ECO:0000256" key="18">
    <source>
        <dbReference type="ARBA" id="ARBA00023228"/>
    </source>
</evidence>
<dbReference type="Proteomes" id="UP001596456">
    <property type="component" value="Unassembled WGS sequence"/>
</dbReference>
<evidence type="ECO:0000256" key="4">
    <source>
        <dbReference type="ARBA" id="ARBA00004613"/>
    </source>
</evidence>
<keyword evidence="15" id="KW-0482">Metalloprotease</keyword>
<proteinExistence type="predicted"/>
<keyword evidence="16" id="KW-0865">Zymogen</keyword>
<keyword evidence="6" id="KW-0964">Secreted</keyword>
<reference evidence="23" key="1">
    <citation type="journal article" date="2019" name="Int. J. Syst. Evol. Microbiol.">
        <title>The Global Catalogue of Microorganisms (GCM) 10K type strain sequencing project: providing services to taxonomists for standard genome sequencing and annotation.</title>
        <authorList>
            <consortium name="The Broad Institute Genomics Platform"/>
            <consortium name="The Broad Institute Genome Sequencing Center for Infectious Disease"/>
            <person name="Wu L."/>
            <person name="Ma J."/>
        </authorList>
    </citation>
    <scope>NUCLEOTIDE SEQUENCE [LARGE SCALE GENOMIC DNA]</scope>
    <source>
        <strain evidence="23">CGMCC 1.16275</strain>
    </source>
</reference>
<dbReference type="SUPFAM" id="SSF53187">
    <property type="entry name" value="Zn-dependent exopeptidases"/>
    <property type="match status" value="1"/>
</dbReference>
<evidence type="ECO:0000313" key="23">
    <source>
        <dbReference type="Proteomes" id="UP001596456"/>
    </source>
</evidence>
<keyword evidence="7" id="KW-0121">Carboxypeptidase</keyword>
<protein>
    <recommendedName>
        <fullName evidence="5">Carboxypeptidase Q</fullName>
    </recommendedName>
    <alternativeName>
        <fullName evidence="20">Plasma glutamate carboxypeptidase</fullName>
    </alternativeName>
</protein>
<dbReference type="Gene3D" id="3.50.30.30">
    <property type="match status" value="1"/>
</dbReference>
<dbReference type="InterPro" id="IPR007484">
    <property type="entry name" value="Peptidase_M28"/>
</dbReference>
<dbReference type="Pfam" id="PF04389">
    <property type="entry name" value="Peptidase_M28"/>
    <property type="match status" value="1"/>
</dbReference>
<evidence type="ECO:0000256" key="13">
    <source>
        <dbReference type="ARBA" id="ARBA00022833"/>
    </source>
</evidence>
<comment type="caution">
    <text evidence="22">The sequence shown here is derived from an EMBL/GenBank/DDBJ whole genome shotgun (WGS) entry which is preliminary data.</text>
</comment>
<evidence type="ECO:0000256" key="12">
    <source>
        <dbReference type="ARBA" id="ARBA00022824"/>
    </source>
</evidence>
<dbReference type="InterPro" id="IPR039866">
    <property type="entry name" value="CPQ"/>
</dbReference>
<keyword evidence="9" id="KW-0479">Metal-binding</keyword>
<evidence type="ECO:0000256" key="10">
    <source>
        <dbReference type="ARBA" id="ARBA00022729"/>
    </source>
</evidence>
<dbReference type="PANTHER" id="PTHR12053">
    <property type="entry name" value="PROTEASE FAMILY M28 PLASMA GLUTAMATE CARBOXYPEPTIDASE-RELATED"/>
    <property type="match status" value="1"/>
</dbReference>
<evidence type="ECO:0000256" key="14">
    <source>
        <dbReference type="ARBA" id="ARBA00023034"/>
    </source>
</evidence>
<dbReference type="RefSeq" id="WP_377358090.1">
    <property type="nucleotide sequence ID" value="NZ_JBHTCM010000010.1"/>
</dbReference>
<dbReference type="PANTHER" id="PTHR12053:SF3">
    <property type="entry name" value="CARBOXYPEPTIDASE Q"/>
    <property type="match status" value="1"/>
</dbReference>
<evidence type="ECO:0000256" key="3">
    <source>
        <dbReference type="ARBA" id="ARBA00004555"/>
    </source>
</evidence>
<comment type="subunit">
    <text evidence="19">Homodimer. The monomeric form is inactive while the homodimer is active.</text>
</comment>
<evidence type="ECO:0000256" key="17">
    <source>
        <dbReference type="ARBA" id="ARBA00023180"/>
    </source>
</evidence>
<gene>
    <name evidence="22" type="ORF">ACFQPS_08385</name>
</gene>
<evidence type="ECO:0000256" key="7">
    <source>
        <dbReference type="ARBA" id="ARBA00022645"/>
    </source>
</evidence>
<keyword evidence="8" id="KW-0645">Protease</keyword>
<evidence type="ECO:0000256" key="5">
    <source>
        <dbReference type="ARBA" id="ARBA00014116"/>
    </source>
</evidence>
<organism evidence="22 23">
    <name type="scientific">Rhodocista pekingensis</name>
    <dbReference type="NCBI Taxonomy" id="201185"/>
    <lineage>
        <taxon>Bacteria</taxon>
        <taxon>Pseudomonadati</taxon>
        <taxon>Pseudomonadota</taxon>
        <taxon>Alphaproteobacteria</taxon>
        <taxon>Rhodospirillales</taxon>
        <taxon>Azospirillaceae</taxon>
        <taxon>Rhodocista</taxon>
    </lineage>
</organism>
<evidence type="ECO:0000256" key="16">
    <source>
        <dbReference type="ARBA" id="ARBA00023145"/>
    </source>
</evidence>
<evidence type="ECO:0000313" key="22">
    <source>
        <dbReference type="EMBL" id="MFC7333177.1"/>
    </source>
</evidence>
<keyword evidence="23" id="KW-1185">Reference proteome</keyword>
<evidence type="ECO:0000256" key="8">
    <source>
        <dbReference type="ARBA" id="ARBA00022670"/>
    </source>
</evidence>
<evidence type="ECO:0000256" key="6">
    <source>
        <dbReference type="ARBA" id="ARBA00022525"/>
    </source>
</evidence>
<evidence type="ECO:0000256" key="11">
    <source>
        <dbReference type="ARBA" id="ARBA00022801"/>
    </source>
</evidence>
<evidence type="ECO:0000256" key="1">
    <source>
        <dbReference type="ARBA" id="ARBA00004240"/>
    </source>
</evidence>
<evidence type="ECO:0000256" key="15">
    <source>
        <dbReference type="ARBA" id="ARBA00023049"/>
    </source>
</evidence>
<dbReference type="EMBL" id="JBHTCM010000010">
    <property type="protein sequence ID" value="MFC7333177.1"/>
    <property type="molecule type" value="Genomic_DNA"/>
</dbReference>
<keyword evidence="11" id="KW-0378">Hydrolase</keyword>
<keyword evidence="17" id="KW-0325">Glycoprotein</keyword>
<keyword evidence="12" id="KW-0256">Endoplasmic reticulum</keyword>
<dbReference type="Gene3D" id="3.40.630.10">
    <property type="entry name" value="Zn peptidases"/>
    <property type="match status" value="1"/>
</dbReference>
<evidence type="ECO:0000259" key="21">
    <source>
        <dbReference type="Pfam" id="PF04389"/>
    </source>
</evidence>
<keyword evidence="13" id="KW-0862">Zinc</keyword>
<evidence type="ECO:0000256" key="2">
    <source>
        <dbReference type="ARBA" id="ARBA00004371"/>
    </source>
</evidence>
<keyword evidence="18" id="KW-0458">Lysosome</keyword>